<protein>
    <recommendedName>
        <fullName evidence="2">Swiss Army Knife RNA repair protein HAD domain-containing protein</fullName>
    </recommendedName>
</protein>
<dbReference type="GO" id="GO:0003723">
    <property type="term" value="F:RNA binding"/>
    <property type="evidence" value="ECO:0007669"/>
    <property type="project" value="TreeGrafter"/>
</dbReference>
<dbReference type="Pfam" id="PF10307">
    <property type="entry name" value="HAD_SAK_1"/>
    <property type="match status" value="1"/>
</dbReference>
<organism evidence="3 4">
    <name type="scientific">Letharia columbiana</name>
    <dbReference type="NCBI Taxonomy" id="112416"/>
    <lineage>
        <taxon>Eukaryota</taxon>
        <taxon>Fungi</taxon>
        <taxon>Dikarya</taxon>
        <taxon>Ascomycota</taxon>
        <taxon>Pezizomycotina</taxon>
        <taxon>Lecanoromycetes</taxon>
        <taxon>OSLEUM clade</taxon>
        <taxon>Lecanoromycetidae</taxon>
        <taxon>Lecanorales</taxon>
        <taxon>Lecanorineae</taxon>
        <taxon>Parmeliaceae</taxon>
        <taxon>Letharia</taxon>
    </lineage>
</organism>
<comment type="caution">
    <text evidence="3">The sequence shown here is derived from an EMBL/GenBank/DDBJ whole genome shotgun (WGS) entry which is preliminary data.</text>
</comment>
<evidence type="ECO:0000313" key="4">
    <source>
        <dbReference type="Proteomes" id="UP000578531"/>
    </source>
</evidence>
<proteinExistence type="predicted"/>
<dbReference type="Proteomes" id="UP000578531">
    <property type="component" value="Unassembled WGS sequence"/>
</dbReference>
<sequence length="562" mass="62200">MTASFTNGPGPMNQRKVVSHTLTGLKRWSCHSRELPPVDQVKALHVYDFDNTLFMSPLPNQKLWNGQTVGFLQTQECFVNGGWWHDQRILEATGQGIEKEEPKAWEGWWNEQIVDLVGLSIKQNDTLTILLTGRSEHNFADLIKRIVASKDLSFDMICLKPQAGPNSERFRSTMMYKQAILEDLVHTYKDADEIRIYEDRPKHTKGFRDFFESFNANLLSPAAQTPRKPIVAEVIQVADQVKTLDPVVETSEVQRMINSHNSQNKAGRNLEIKRTVFYTGYLIAPMDTAKLLTLVKPHPNMPETDVKFLANNILITFGPAQSPLLNKVGGIGFKQTWQVTGFASLDSKVWAARVSPVPPISIFHTDNHVPFVLLAHHKTARPGDANRIQNWQPVSADKQYVFQTTVGEKVQLRVEPETEGESEYDSLFDRRNLKRRHSPPPGPQQIHRNGHGNDENRRLNGGNGNRGGTQNRGRGGGGGRSGGNNNNRGGRGVGPGRGGGGHNRGRGGGQRGAYKSLDDVGSGGGRYNAQRGEPNYDDYVPGGDNYNAAFPALGGGGLPYGK</sequence>
<dbReference type="GO" id="GO:0032040">
    <property type="term" value="C:small-subunit processome"/>
    <property type="evidence" value="ECO:0007669"/>
    <property type="project" value="TreeGrafter"/>
</dbReference>
<dbReference type="PANTHER" id="PTHR10335">
    <property type="entry name" value="RRNA 2-O-METHYLTRANSFERASE FIBRILLARIN"/>
    <property type="match status" value="1"/>
</dbReference>
<evidence type="ECO:0000313" key="3">
    <source>
        <dbReference type="EMBL" id="KAF6241241.1"/>
    </source>
</evidence>
<dbReference type="RefSeq" id="XP_037170489.1">
    <property type="nucleotide sequence ID" value="XM_037302982.1"/>
</dbReference>
<dbReference type="AlphaFoldDB" id="A0A8H6G6A7"/>
<evidence type="ECO:0000259" key="2">
    <source>
        <dbReference type="Pfam" id="PF10307"/>
    </source>
</evidence>
<feature type="compositionally biased region" description="Acidic residues" evidence="1">
    <location>
        <begin position="417"/>
        <end position="426"/>
    </location>
</feature>
<feature type="compositionally biased region" description="Gly residues" evidence="1">
    <location>
        <begin position="473"/>
        <end position="482"/>
    </location>
</feature>
<dbReference type="EMBL" id="JACCJC010000002">
    <property type="protein sequence ID" value="KAF6241241.1"/>
    <property type="molecule type" value="Genomic_DNA"/>
</dbReference>
<dbReference type="InterPro" id="IPR018812">
    <property type="entry name" value="SAK_HAD"/>
</dbReference>
<dbReference type="GO" id="GO:0031428">
    <property type="term" value="C:box C/D methylation guide snoRNP complex"/>
    <property type="evidence" value="ECO:0007669"/>
    <property type="project" value="TreeGrafter"/>
</dbReference>
<dbReference type="OrthoDB" id="5596992at2759"/>
<dbReference type="GeneID" id="59282714"/>
<gene>
    <name evidence="3" type="ORF">HO173_001036</name>
</gene>
<dbReference type="PANTHER" id="PTHR10335:SF23">
    <property type="entry name" value="OB FOLD-CONTAINING PROTEIN, NUCLEIC ACID BINDING"/>
    <property type="match status" value="1"/>
</dbReference>
<dbReference type="GO" id="GO:0008649">
    <property type="term" value="F:rRNA methyltransferase activity"/>
    <property type="evidence" value="ECO:0007669"/>
    <property type="project" value="TreeGrafter"/>
</dbReference>
<keyword evidence="4" id="KW-1185">Reference proteome</keyword>
<feature type="compositionally biased region" description="Gly residues" evidence="1">
    <location>
        <begin position="489"/>
        <end position="511"/>
    </location>
</feature>
<evidence type="ECO:0000256" key="1">
    <source>
        <dbReference type="SAM" id="MobiDB-lite"/>
    </source>
</evidence>
<feature type="domain" description="Swiss Army Knife RNA repair protein HAD" evidence="2">
    <location>
        <begin position="56"/>
        <end position="262"/>
    </location>
</feature>
<dbReference type="GO" id="GO:1990259">
    <property type="term" value="F:histone H2AQ104 methyltransferase activity"/>
    <property type="evidence" value="ECO:0007669"/>
    <property type="project" value="TreeGrafter"/>
</dbReference>
<feature type="region of interest" description="Disordered" evidence="1">
    <location>
        <begin position="412"/>
        <end position="540"/>
    </location>
</feature>
<dbReference type="GO" id="GO:0000494">
    <property type="term" value="P:box C/D sno(s)RNA 3'-end processing"/>
    <property type="evidence" value="ECO:0007669"/>
    <property type="project" value="TreeGrafter"/>
</dbReference>
<name>A0A8H6G6A7_9LECA</name>
<accession>A0A8H6G6A7</accession>
<reference evidence="3 4" key="1">
    <citation type="journal article" date="2020" name="Genomics">
        <title>Complete, high-quality genomes from long-read metagenomic sequencing of two wolf lichen thalli reveals enigmatic genome architecture.</title>
        <authorList>
            <person name="McKenzie S.K."/>
            <person name="Walston R.F."/>
            <person name="Allen J.L."/>
        </authorList>
    </citation>
    <scope>NUCLEOTIDE SEQUENCE [LARGE SCALE GENOMIC DNA]</scope>
    <source>
        <strain evidence="3">WasteWater2</strain>
    </source>
</reference>